<dbReference type="EMBL" id="JBHTKI010000020">
    <property type="protein sequence ID" value="MFD1032275.1"/>
    <property type="molecule type" value="Genomic_DNA"/>
</dbReference>
<sequence>MYSKEQFVFQGEKVYKAIIRNYRQADFKDLIEIQRECFPPPFPDELLWNEKQLANHIKYYPEGALCVEIDGKLAGSLTGMLTDFNPNHSTHNWEEVTDRGYITTHNPDGKSFYIVDVGVKPAFRKMEIGKLLQQAAYERVIEDGLERVIGGGRMPGFKYFSADMSAEQYVDKVLAGEMKDPVITFLMRSGRTPVKLVENYLDDEDSRDFALLMEWKNPFIPQEEE</sequence>
<accession>A0ABW3LD35</accession>
<proteinExistence type="predicted"/>
<dbReference type="CDD" id="cd04301">
    <property type="entry name" value="NAT_SF"/>
    <property type="match status" value="1"/>
</dbReference>
<evidence type="ECO:0000259" key="1">
    <source>
        <dbReference type="PROSITE" id="PS51186"/>
    </source>
</evidence>
<comment type="caution">
    <text evidence="2">The sequence shown here is derived from an EMBL/GenBank/DDBJ whole genome shotgun (WGS) entry which is preliminary data.</text>
</comment>
<dbReference type="Proteomes" id="UP001597109">
    <property type="component" value="Unassembled WGS sequence"/>
</dbReference>
<reference evidence="3" key="1">
    <citation type="journal article" date="2019" name="Int. J. Syst. Evol. Microbiol.">
        <title>The Global Catalogue of Microorganisms (GCM) 10K type strain sequencing project: providing services to taxonomists for standard genome sequencing and annotation.</title>
        <authorList>
            <consortium name="The Broad Institute Genomics Platform"/>
            <consortium name="The Broad Institute Genome Sequencing Center for Infectious Disease"/>
            <person name="Wu L."/>
            <person name="Ma J."/>
        </authorList>
    </citation>
    <scope>NUCLEOTIDE SEQUENCE [LARGE SCALE GENOMIC DNA]</scope>
    <source>
        <strain evidence="3">CCUG 56756</strain>
    </source>
</reference>
<dbReference type="InterPro" id="IPR000182">
    <property type="entry name" value="GNAT_dom"/>
</dbReference>
<name>A0ABW3LD35_9BACL</name>
<keyword evidence="2" id="KW-0808">Transferase</keyword>
<dbReference type="InterPro" id="IPR016181">
    <property type="entry name" value="Acyl_CoA_acyltransferase"/>
</dbReference>
<protein>
    <submittedName>
        <fullName evidence="2">GNAT family N-acetyltransferase</fullName>
        <ecNumber evidence="2">2.3.-.-</ecNumber>
    </submittedName>
</protein>
<dbReference type="GO" id="GO:0016746">
    <property type="term" value="F:acyltransferase activity"/>
    <property type="evidence" value="ECO:0007669"/>
    <property type="project" value="UniProtKB-KW"/>
</dbReference>
<keyword evidence="2" id="KW-0012">Acyltransferase</keyword>
<dbReference type="RefSeq" id="WP_144840672.1">
    <property type="nucleotide sequence ID" value="NZ_JBHTKI010000020.1"/>
</dbReference>
<evidence type="ECO:0000313" key="3">
    <source>
        <dbReference type="Proteomes" id="UP001597109"/>
    </source>
</evidence>
<dbReference type="SUPFAM" id="SSF55729">
    <property type="entry name" value="Acyl-CoA N-acyltransferases (Nat)"/>
    <property type="match status" value="1"/>
</dbReference>
<dbReference type="Pfam" id="PF00583">
    <property type="entry name" value="Acetyltransf_1"/>
    <property type="match status" value="1"/>
</dbReference>
<gene>
    <name evidence="2" type="ORF">ACFQ1X_12615</name>
</gene>
<dbReference type="EC" id="2.3.-.-" evidence="2"/>
<organism evidence="2 3">
    <name type="scientific">Metaplanococcus flavidus</name>
    <dbReference type="NCBI Taxonomy" id="569883"/>
    <lineage>
        <taxon>Bacteria</taxon>
        <taxon>Bacillati</taxon>
        <taxon>Bacillota</taxon>
        <taxon>Bacilli</taxon>
        <taxon>Bacillales</taxon>
        <taxon>Caryophanaceae</taxon>
        <taxon>Metaplanococcus</taxon>
    </lineage>
</organism>
<evidence type="ECO:0000313" key="2">
    <source>
        <dbReference type="EMBL" id="MFD1032275.1"/>
    </source>
</evidence>
<dbReference type="PROSITE" id="PS51186">
    <property type="entry name" value="GNAT"/>
    <property type="match status" value="1"/>
</dbReference>
<dbReference type="Gene3D" id="3.40.630.30">
    <property type="match status" value="1"/>
</dbReference>
<keyword evidence="3" id="KW-1185">Reference proteome</keyword>
<feature type="domain" description="N-acetyltransferase" evidence="1">
    <location>
        <begin position="17"/>
        <end position="218"/>
    </location>
</feature>